<dbReference type="AlphaFoldDB" id="A0A1R2C035"/>
<proteinExistence type="predicted"/>
<evidence type="ECO:0000313" key="2">
    <source>
        <dbReference type="Proteomes" id="UP000187209"/>
    </source>
</evidence>
<dbReference type="EMBL" id="MPUH01000342">
    <property type="protein sequence ID" value="OMJ82392.1"/>
    <property type="molecule type" value="Genomic_DNA"/>
</dbReference>
<accession>A0A1R2C035</accession>
<organism evidence="1 2">
    <name type="scientific">Stentor coeruleus</name>
    <dbReference type="NCBI Taxonomy" id="5963"/>
    <lineage>
        <taxon>Eukaryota</taxon>
        <taxon>Sar</taxon>
        <taxon>Alveolata</taxon>
        <taxon>Ciliophora</taxon>
        <taxon>Postciliodesmatophora</taxon>
        <taxon>Heterotrichea</taxon>
        <taxon>Heterotrichida</taxon>
        <taxon>Stentoridae</taxon>
        <taxon>Stentor</taxon>
    </lineage>
</organism>
<comment type="caution">
    <text evidence="1">The sequence shown here is derived from an EMBL/GenBank/DDBJ whole genome shotgun (WGS) entry which is preliminary data.</text>
</comment>
<reference evidence="1 2" key="1">
    <citation type="submission" date="2016-11" db="EMBL/GenBank/DDBJ databases">
        <title>The macronuclear genome of Stentor coeruleus: a giant cell with tiny introns.</title>
        <authorList>
            <person name="Slabodnick M."/>
            <person name="Ruby J.G."/>
            <person name="Reiff S.B."/>
            <person name="Swart E.C."/>
            <person name="Gosai S."/>
            <person name="Prabakaran S."/>
            <person name="Witkowska E."/>
            <person name="Larue G.E."/>
            <person name="Fisher S."/>
            <person name="Freeman R.M."/>
            <person name="Gunawardena J."/>
            <person name="Chu W."/>
            <person name="Stover N.A."/>
            <person name="Gregory B.D."/>
            <person name="Nowacki M."/>
            <person name="Derisi J."/>
            <person name="Roy S.W."/>
            <person name="Marshall W.F."/>
            <person name="Sood P."/>
        </authorList>
    </citation>
    <scope>NUCLEOTIDE SEQUENCE [LARGE SCALE GENOMIC DNA]</scope>
    <source>
        <strain evidence="1">WM001</strain>
    </source>
</reference>
<gene>
    <name evidence="1" type="ORF">SteCoe_16932</name>
</gene>
<dbReference type="Proteomes" id="UP000187209">
    <property type="component" value="Unassembled WGS sequence"/>
</dbReference>
<sequence length="89" mass="10595">MAICCVDDWLCEMKNELEIDIEEKSAHYSFSFKKNIPKLFPLGKFRWLDRPRDSIQKSFKRSKTWNSISNSHIYMKDISSCPLIRQSMC</sequence>
<protein>
    <submittedName>
        <fullName evidence="1">Uncharacterized protein</fullName>
    </submittedName>
</protein>
<keyword evidence="2" id="KW-1185">Reference proteome</keyword>
<evidence type="ECO:0000313" key="1">
    <source>
        <dbReference type="EMBL" id="OMJ82392.1"/>
    </source>
</evidence>
<name>A0A1R2C035_9CILI</name>